<evidence type="ECO:0000313" key="2">
    <source>
        <dbReference type="Proteomes" id="UP000322234"/>
    </source>
</evidence>
<dbReference type="EMBL" id="VBQZ03000084">
    <property type="protein sequence ID" value="MXQ92559.1"/>
    <property type="molecule type" value="Genomic_DNA"/>
</dbReference>
<accession>A0A6B0RR57</accession>
<dbReference type="AlphaFoldDB" id="A0A6B0RR57"/>
<dbReference type="Proteomes" id="UP000322234">
    <property type="component" value="Unassembled WGS sequence"/>
</dbReference>
<reference evidence="1" key="1">
    <citation type="submission" date="2019-10" db="EMBL/GenBank/DDBJ databases">
        <title>The sequence and de novo assembly of the wild yak genome.</title>
        <authorList>
            <person name="Liu Y."/>
        </authorList>
    </citation>
    <scope>NUCLEOTIDE SEQUENCE [LARGE SCALE GENOMIC DNA]</scope>
    <source>
        <strain evidence="1">WY2019</strain>
    </source>
</reference>
<proteinExistence type="predicted"/>
<organism evidence="1 2">
    <name type="scientific">Bos mutus</name>
    <name type="common">wild yak</name>
    <dbReference type="NCBI Taxonomy" id="72004"/>
    <lineage>
        <taxon>Eukaryota</taxon>
        <taxon>Metazoa</taxon>
        <taxon>Chordata</taxon>
        <taxon>Craniata</taxon>
        <taxon>Vertebrata</taxon>
        <taxon>Euteleostomi</taxon>
        <taxon>Mammalia</taxon>
        <taxon>Eutheria</taxon>
        <taxon>Laurasiatheria</taxon>
        <taxon>Artiodactyla</taxon>
        <taxon>Ruminantia</taxon>
        <taxon>Pecora</taxon>
        <taxon>Bovidae</taxon>
        <taxon>Bovinae</taxon>
        <taxon>Bos</taxon>
    </lineage>
</organism>
<comment type="caution">
    <text evidence="1">The sequence shown here is derived from an EMBL/GenBank/DDBJ whole genome shotgun (WGS) entry which is preliminary data.</text>
</comment>
<evidence type="ECO:0000313" key="1">
    <source>
        <dbReference type="EMBL" id="MXQ92559.1"/>
    </source>
</evidence>
<sequence length="102" mass="11475">MSSGPIGRCITGKGEKAPEVTWDDETNWRCKRREPGRNSQDLLRIQGLQPCFLSPWAAFPVYDHQRAGPAETELLFGSHERLPSGQVLQKGLRACRVNERGK</sequence>
<keyword evidence="2" id="KW-1185">Reference proteome</keyword>
<gene>
    <name evidence="1" type="ORF">E5288_WYG005710</name>
</gene>
<protein>
    <submittedName>
        <fullName evidence="1">Uncharacterized protein</fullName>
    </submittedName>
</protein>
<name>A0A6B0RR57_9CETA</name>